<dbReference type="EMBL" id="SGUG01000008">
    <property type="protein sequence ID" value="MDG0862233.1"/>
    <property type="molecule type" value="Genomic_DNA"/>
</dbReference>
<keyword evidence="3" id="KW-1185">Reference proteome</keyword>
<gene>
    <name evidence="2" type="ORF">EXJ73_07070</name>
</gene>
<protein>
    <submittedName>
        <fullName evidence="2">Uncharacterized protein</fullName>
    </submittedName>
</protein>
<proteinExistence type="predicted"/>
<dbReference type="Proteomes" id="UP001152766">
    <property type="component" value="Unassembled WGS sequence"/>
</dbReference>
<reference evidence="2" key="1">
    <citation type="submission" date="2019-02" db="EMBL/GenBank/DDBJ databases">
        <title>Draft genome of the type strain Pelomonas aquatica CCUG 52575T.</title>
        <authorList>
            <person name="Gomila M."/>
            <person name="Lalucat J."/>
        </authorList>
    </citation>
    <scope>NUCLEOTIDE SEQUENCE</scope>
    <source>
        <strain evidence="2">CCUG 52575</strain>
    </source>
</reference>
<organism evidence="2 3">
    <name type="scientific">Pelomonas aquatica</name>
    <dbReference type="NCBI Taxonomy" id="431058"/>
    <lineage>
        <taxon>Bacteria</taxon>
        <taxon>Pseudomonadati</taxon>
        <taxon>Pseudomonadota</taxon>
        <taxon>Betaproteobacteria</taxon>
        <taxon>Burkholderiales</taxon>
        <taxon>Sphaerotilaceae</taxon>
        <taxon>Roseateles</taxon>
    </lineage>
</organism>
<feature type="signal peptide" evidence="1">
    <location>
        <begin position="1"/>
        <end position="23"/>
    </location>
</feature>
<accession>A0A9X4LFK4</accession>
<evidence type="ECO:0000313" key="3">
    <source>
        <dbReference type="Proteomes" id="UP001152766"/>
    </source>
</evidence>
<dbReference type="RefSeq" id="WP_268151597.1">
    <property type="nucleotide sequence ID" value="NZ_JAPPUW010000012.1"/>
</dbReference>
<feature type="chain" id="PRO_5040962801" evidence="1">
    <location>
        <begin position="24"/>
        <end position="152"/>
    </location>
</feature>
<sequence>MFHRIIPLLALGAGLACLPAARAQTSLPLVGISAQRAAEPAAPRADVSRVCPGYGEVLRERLQLPSVEQPTDMVVRFRLDEGAVDQVRFRRAPPELRNAIRRVIYDLKCTGDGQANQQFAFVLSVLPEGDEATQRLALKPESEVLAAVRAAD</sequence>
<evidence type="ECO:0000256" key="1">
    <source>
        <dbReference type="SAM" id="SignalP"/>
    </source>
</evidence>
<comment type="caution">
    <text evidence="2">The sequence shown here is derived from an EMBL/GenBank/DDBJ whole genome shotgun (WGS) entry which is preliminary data.</text>
</comment>
<dbReference type="AlphaFoldDB" id="A0A9X4LFK4"/>
<dbReference type="PROSITE" id="PS51257">
    <property type="entry name" value="PROKAR_LIPOPROTEIN"/>
    <property type="match status" value="1"/>
</dbReference>
<keyword evidence="1" id="KW-0732">Signal</keyword>
<evidence type="ECO:0000313" key="2">
    <source>
        <dbReference type="EMBL" id="MDG0862233.1"/>
    </source>
</evidence>
<name>A0A9X4LFK4_9BURK</name>